<feature type="region of interest" description="Disordered" evidence="6">
    <location>
        <begin position="26"/>
        <end position="83"/>
    </location>
</feature>
<dbReference type="Gene3D" id="3.40.50.20">
    <property type="match status" value="1"/>
</dbReference>
<sequence>MFKIPDTHRRSITSNVNYLKRRFSSGDLSSELDDEEAAQQGIIGSSSSQSGSQSGSQSSKSKPNTTSRAENEPSSSFAPSVDMSLSFNKSSSKTISAPTSPAKTRESLLQRVQSLTGVARDQGASLIGAVTQSASSVRQQSYNKDKHFTLLVIDDPQTDWSKWFRGRKLHGDYDIRVEQAQFKDISVTCNLQEGLVVSTPVYRTGSKVVRVFRPNLVLVRQNLRDAGENYKNILFGFMYAGIPSINSLNAIYNFQDKPWVYAHLLGIQKRLGKDNFPLIEQTYYPSHREMMNSPKYPVVFKIGHAHGGLGKAKAENNAEFQDLSSMVAISCTYVTTEPFIDSKYDLHVQKIGNNYRAFTRRSLTGSWKTNIGSSIVESAPVSDRHKLWIDEVSELFGGLDICALEIVVGKDGREHIIELNDSALTLMGDTQDEDRRLIADLVVQRMQMYCRPPLVKSMSRSSIGGQSQYSGAADEEDDRTSSAATAAPAQPRRDSETSQASVSSQPQTQATRTLGRQSSQSGSIGSVEDYEDTMKNLRKTFAGIFGDDK</sequence>
<evidence type="ECO:0000313" key="9">
    <source>
        <dbReference type="Proteomes" id="UP001367676"/>
    </source>
</evidence>
<keyword evidence="3" id="KW-0770">Synapse</keyword>
<dbReference type="InterPro" id="IPR020898">
    <property type="entry name" value="Synapsin_ATP-bd_dom"/>
</dbReference>
<dbReference type="InterPro" id="IPR013815">
    <property type="entry name" value="ATP_grasp_subdomain_1"/>
</dbReference>
<feature type="compositionally biased region" description="Polar residues" evidence="6">
    <location>
        <begin position="458"/>
        <end position="470"/>
    </location>
</feature>
<comment type="similarity">
    <text evidence="1">Belongs to the synapsin family.</text>
</comment>
<proteinExistence type="inferred from homology"/>
<feature type="compositionally biased region" description="Polar residues" evidence="6">
    <location>
        <begin position="63"/>
        <end position="83"/>
    </location>
</feature>
<dbReference type="Pfam" id="PF10581">
    <property type="entry name" value="Synapsin_N"/>
    <property type="match status" value="1"/>
</dbReference>
<dbReference type="PANTHER" id="PTHR10841">
    <property type="entry name" value="SYNAPSIN"/>
    <property type="match status" value="1"/>
</dbReference>
<keyword evidence="9" id="KW-1185">Reference proteome</keyword>
<feature type="region of interest" description="Disordered" evidence="6">
    <location>
        <begin position="1"/>
        <end position="20"/>
    </location>
</feature>
<reference evidence="8 9" key="1">
    <citation type="submission" date="2024-03" db="EMBL/GenBank/DDBJ databases">
        <title>Adaptation during the transition from Ophiocordyceps entomopathogen to insect associate is accompanied by gene loss and intensified selection.</title>
        <authorList>
            <person name="Ward C.M."/>
            <person name="Onetto C.A."/>
            <person name="Borneman A.R."/>
        </authorList>
    </citation>
    <scope>NUCLEOTIDE SEQUENCE [LARGE SCALE GENOMIC DNA]</scope>
    <source>
        <strain evidence="8">AWRI1</strain>
        <tissue evidence="8">Single Adult Female</tissue>
    </source>
</reference>
<evidence type="ECO:0000256" key="2">
    <source>
        <dbReference type="ARBA" id="ARBA00022553"/>
    </source>
</evidence>
<dbReference type="InterPro" id="IPR019736">
    <property type="entry name" value="Synapsin_P_site"/>
</dbReference>
<feature type="region of interest" description="Disordered" evidence="6">
    <location>
        <begin position="456"/>
        <end position="529"/>
    </location>
</feature>
<dbReference type="InterPro" id="IPR011761">
    <property type="entry name" value="ATP-grasp"/>
</dbReference>
<dbReference type="AlphaFoldDB" id="A0AAN9T6A4"/>
<name>A0AAN9T6A4_9HEMI</name>
<evidence type="ECO:0000256" key="1">
    <source>
        <dbReference type="ARBA" id="ARBA00008243"/>
    </source>
</evidence>
<dbReference type="GO" id="GO:0030672">
    <property type="term" value="C:synaptic vesicle membrane"/>
    <property type="evidence" value="ECO:0007669"/>
    <property type="project" value="TreeGrafter"/>
</dbReference>
<evidence type="ECO:0000256" key="5">
    <source>
        <dbReference type="PROSITE-ProRule" id="PRU00409"/>
    </source>
</evidence>
<organism evidence="8 9">
    <name type="scientific">Parthenolecanium corni</name>
    <dbReference type="NCBI Taxonomy" id="536013"/>
    <lineage>
        <taxon>Eukaryota</taxon>
        <taxon>Metazoa</taxon>
        <taxon>Ecdysozoa</taxon>
        <taxon>Arthropoda</taxon>
        <taxon>Hexapoda</taxon>
        <taxon>Insecta</taxon>
        <taxon>Pterygota</taxon>
        <taxon>Neoptera</taxon>
        <taxon>Paraneoptera</taxon>
        <taxon>Hemiptera</taxon>
        <taxon>Sternorrhyncha</taxon>
        <taxon>Coccoidea</taxon>
        <taxon>Coccidae</taxon>
        <taxon>Parthenolecanium</taxon>
    </lineage>
</organism>
<keyword evidence="2" id="KW-0597">Phosphoprotein</keyword>
<feature type="compositionally biased region" description="Low complexity" evidence="6">
    <location>
        <begin position="481"/>
        <end position="490"/>
    </location>
</feature>
<keyword evidence="5" id="KW-0547">Nucleotide-binding</keyword>
<comment type="subcellular location">
    <subcellularLocation>
        <location evidence="4">Synapse</location>
    </subcellularLocation>
</comment>
<dbReference type="GO" id="GO:0046872">
    <property type="term" value="F:metal ion binding"/>
    <property type="evidence" value="ECO:0007669"/>
    <property type="project" value="InterPro"/>
</dbReference>
<dbReference type="GO" id="GO:0007269">
    <property type="term" value="P:neurotransmitter secretion"/>
    <property type="evidence" value="ECO:0007669"/>
    <property type="project" value="InterPro"/>
</dbReference>
<protein>
    <recommendedName>
        <fullName evidence="7">ATP-grasp domain-containing protein</fullName>
    </recommendedName>
</protein>
<dbReference type="SUPFAM" id="SSF56059">
    <property type="entry name" value="Glutathione synthetase ATP-binding domain-like"/>
    <property type="match status" value="1"/>
</dbReference>
<dbReference type="Proteomes" id="UP001367676">
    <property type="component" value="Unassembled WGS sequence"/>
</dbReference>
<dbReference type="FunFam" id="3.30.470.20:FF:000059">
    <property type="entry name" value="Synapsin-3"/>
    <property type="match status" value="1"/>
</dbReference>
<keyword evidence="5" id="KW-0067">ATP-binding</keyword>
<dbReference type="InterPro" id="IPR020897">
    <property type="entry name" value="Synapsin_pre-ATP-grasp_dom"/>
</dbReference>
<evidence type="ECO:0000256" key="4">
    <source>
        <dbReference type="ARBA" id="ARBA00034103"/>
    </source>
</evidence>
<feature type="compositionally biased region" description="Low complexity" evidence="6">
    <location>
        <begin position="39"/>
        <end position="62"/>
    </location>
</feature>
<dbReference type="PANTHER" id="PTHR10841:SF17">
    <property type="entry name" value="SYNAPSIN"/>
    <property type="match status" value="1"/>
</dbReference>
<evidence type="ECO:0000259" key="7">
    <source>
        <dbReference type="PROSITE" id="PS50975"/>
    </source>
</evidence>
<dbReference type="FunFam" id="3.30.1490.20:FF:000008">
    <property type="entry name" value="Synapsin I"/>
    <property type="match status" value="1"/>
</dbReference>
<gene>
    <name evidence="8" type="ORF">V9T40_011894</name>
</gene>
<dbReference type="Pfam" id="PF02750">
    <property type="entry name" value="Synapsin_C"/>
    <property type="match status" value="1"/>
</dbReference>
<accession>A0AAN9T6A4</accession>
<dbReference type="PROSITE" id="PS50975">
    <property type="entry name" value="ATP_GRASP"/>
    <property type="match status" value="1"/>
</dbReference>
<evidence type="ECO:0000256" key="6">
    <source>
        <dbReference type="SAM" id="MobiDB-lite"/>
    </source>
</evidence>
<dbReference type="Gene3D" id="3.30.470.20">
    <property type="entry name" value="ATP-grasp fold, B domain"/>
    <property type="match status" value="1"/>
</dbReference>
<dbReference type="InterPro" id="IPR016185">
    <property type="entry name" value="PreATP-grasp_dom_sf"/>
</dbReference>
<dbReference type="EMBL" id="JBBCAQ010000036">
    <property type="protein sequence ID" value="KAK7575608.1"/>
    <property type="molecule type" value="Genomic_DNA"/>
</dbReference>
<comment type="caution">
    <text evidence="8">The sequence shown here is derived from an EMBL/GenBank/DDBJ whole genome shotgun (WGS) entry which is preliminary data.</text>
</comment>
<dbReference type="InterPro" id="IPR001359">
    <property type="entry name" value="Synapsin"/>
</dbReference>
<dbReference type="GO" id="GO:0005524">
    <property type="term" value="F:ATP binding"/>
    <property type="evidence" value="ECO:0007669"/>
    <property type="project" value="UniProtKB-UniRule"/>
</dbReference>
<feature type="domain" description="ATP-grasp" evidence="7">
    <location>
        <begin position="268"/>
        <end position="447"/>
    </location>
</feature>
<dbReference type="PRINTS" id="PR01368">
    <property type="entry name" value="SYNAPSIN"/>
</dbReference>
<feature type="compositionally biased region" description="Low complexity" evidence="6">
    <location>
        <begin position="517"/>
        <end position="526"/>
    </location>
</feature>
<dbReference type="Pfam" id="PF02078">
    <property type="entry name" value="Synapsin"/>
    <property type="match status" value="1"/>
</dbReference>
<evidence type="ECO:0000313" key="8">
    <source>
        <dbReference type="EMBL" id="KAK7575608.1"/>
    </source>
</evidence>
<dbReference type="Gene3D" id="3.30.1490.20">
    <property type="entry name" value="ATP-grasp fold, A domain"/>
    <property type="match status" value="1"/>
</dbReference>
<dbReference type="FunFam" id="3.40.50.20:FF:000008">
    <property type="entry name" value="Synapsin III"/>
    <property type="match status" value="1"/>
</dbReference>
<dbReference type="SUPFAM" id="SSF52440">
    <property type="entry name" value="PreATP-grasp domain"/>
    <property type="match status" value="1"/>
</dbReference>
<evidence type="ECO:0000256" key="3">
    <source>
        <dbReference type="ARBA" id="ARBA00023018"/>
    </source>
</evidence>
<feature type="compositionally biased region" description="Polar residues" evidence="6">
    <location>
        <begin position="497"/>
        <end position="516"/>
    </location>
</feature>